<dbReference type="Proteomes" id="UP000007054">
    <property type="component" value="Chromosome"/>
</dbReference>
<protein>
    <submittedName>
        <fullName evidence="1">ATP synthase alpha/beta family, nucleotide-binding domain</fullName>
    </submittedName>
</protein>
<reference evidence="1" key="1">
    <citation type="submission" date="2010-03" db="EMBL/GenBank/DDBJ databases">
        <title>The genome sequence of Ruminococcus sp. 18P13.</title>
        <authorList>
            <consortium name="metaHIT consortium -- http://www.metahit.eu/"/>
            <person name="Pajon A."/>
            <person name="Turner K."/>
            <person name="Parkhill J."/>
            <person name="Bernalier A."/>
        </authorList>
    </citation>
    <scope>NUCLEOTIDE SEQUENCE [LARGE SCALE GENOMIC DNA]</scope>
    <source>
        <strain evidence="1">Type strain: 18P13</strain>
    </source>
</reference>
<name>D4LCC1_RUMC1</name>
<dbReference type="BioCyc" id="RCHA213810:RUM_RS05355-MONOMER"/>
<organism evidence="1 2">
    <name type="scientific">Ruminococcus champanellensis (strain DSM 18848 / JCM 17042 / KCTC 15320 / 18P13)</name>
    <dbReference type="NCBI Taxonomy" id="213810"/>
    <lineage>
        <taxon>Bacteria</taxon>
        <taxon>Bacillati</taxon>
        <taxon>Bacillota</taxon>
        <taxon>Clostridia</taxon>
        <taxon>Eubacteriales</taxon>
        <taxon>Oscillospiraceae</taxon>
        <taxon>Ruminococcus</taxon>
    </lineage>
</organism>
<dbReference type="HOGENOM" id="CLU_063820_0_0_9"/>
<dbReference type="EMBL" id="FP929052">
    <property type="protein sequence ID" value="CBL17266.1"/>
    <property type="molecule type" value="Genomic_DNA"/>
</dbReference>
<proteinExistence type="predicted"/>
<dbReference type="PATRIC" id="fig|213810.4.peg.1015"/>
<sequence length="352" mass="38931">MQQSYFLGGVTAGGFRTRFSEQIQQPGFYTYILKGGPGTGKSTLMKRVAAAFDGEPISLYHCSSDESSLDAVVLEDRGVVIVDGTAPHVFEAKYPLVSQELVNLGACLDKKKMQDAGEEVRQAADENAQWHQRARQYVQAVTALHQDLTALGNHALLHQKLTGFGERLAKRTLPKARGAAGSISYRQLSALTASGYVTQSLPPDYQITELLDPLYTASDTLLRQLAAQACKRGLHVIASENMLFPEPMLEAVLLPELKLVFSARTPIRQEETPNAVHMHMTRFYHKELLAQRKQRITFDRKAALALAEEASSAIANALTVHDRLESHYIDALDFDQVSRIAEDLIAQIRARS</sequence>
<dbReference type="RefSeq" id="WP_015558173.1">
    <property type="nucleotide sequence ID" value="NC_021039.1"/>
</dbReference>
<keyword evidence="2" id="KW-1185">Reference proteome</keyword>
<evidence type="ECO:0000313" key="1">
    <source>
        <dbReference type="EMBL" id="CBL17266.1"/>
    </source>
</evidence>
<evidence type="ECO:0000313" key="2">
    <source>
        <dbReference type="Proteomes" id="UP000007054"/>
    </source>
</evidence>
<dbReference type="KEGG" id="rch:RUM_11150"/>
<dbReference type="GeneID" id="83155862"/>
<dbReference type="InterPro" id="IPR027417">
    <property type="entry name" value="P-loop_NTPase"/>
</dbReference>
<accession>D4LCC1</accession>
<gene>
    <name evidence="1" type="ordered locus">RUM_11150</name>
</gene>
<dbReference type="SUPFAM" id="SSF52540">
    <property type="entry name" value="P-loop containing nucleoside triphosphate hydrolases"/>
    <property type="match status" value="2"/>
</dbReference>
<dbReference type="STRING" id="213810.RUM_11150"/>
<dbReference type="AlphaFoldDB" id="D4LCC1"/>
<reference evidence="1" key="2">
    <citation type="submission" date="2010-03" db="EMBL/GenBank/DDBJ databases">
        <authorList>
            <person name="Pajon A."/>
        </authorList>
    </citation>
    <scope>NUCLEOTIDE SEQUENCE</scope>
    <source>
        <strain evidence="1">Type strain: 18P13</strain>
    </source>
</reference>